<dbReference type="GO" id="GO:0004806">
    <property type="term" value="F:triacylglycerol lipase activity"/>
    <property type="evidence" value="ECO:0007669"/>
    <property type="project" value="InterPro"/>
</dbReference>
<evidence type="ECO:0000313" key="1">
    <source>
        <dbReference type="EMBL" id="REA59079.1"/>
    </source>
</evidence>
<dbReference type="PIRSF" id="PIRSF029171">
    <property type="entry name" value="Esterase_LipA"/>
    <property type="match status" value="1"/>
</dbReference>
<gene>
    <name evidence="1" type="ORF">DSL64_19175</name>
</gene>
<dbReference type="OrthoDB" id="9798122at2"/>
<evidence type="ECO:0000313" key="2">
    <source>
        <dbReference type="Proteomes" id="UP000256373"/>
    </source>
</evidence>
<dbReference type="PANTHER" id="PTHR34853">
    <property type="match status" value="1"/>
</dbReference>
<dbReference type="InterPro" id="IPR005152">
    <property type="entry name" value="Lipase_secreted"/>
</dbReference>
<sequence length="409" mass="44747">MLKHIPTLKLPKIHIFFIAFLFFLASCEKDPSTTPKEDQYLVSSSLITTISKETVVQNAGGSTNDAQLKAFAALYVKNGVKVYKLNYKTKNTDGQEITASGALIMPETDQSVSMISIQHGTITTDAEAPSNFGTGTESATMGTLFGAVGYIISYPDYIGYGASNNVPHPYEHRASLASASLDMLRAAKEFISHQNEVKWNDKLYIGGYSEGGYATMSLQKKIEEEASSEFNLIASSCGAGAYDKTAFMKEIVNNTTIGVAAYNRLYLWVLLTYDRIYKLNKPATYYFKEPWATQIAAANGDPSKLAIGVSFNTILTDTFRKALNDGTDAAFINAIADNNVYNWKPKTPTKLYHGNEDPLVFYFNSVNAVNAMKGLGATNVELITIDKGTHSSSITPFLLGTFTFFVSTN</sequence>
<organism evidence="1 2">
    <name type="scientific">Dyadobacter luteus</name>
    <dbReference type="NCBI Taxonomy" id="2259619"/>
    <lineage>
        <taxon>Bacteria</taxon>
        <taxon>Pseudomonadati</taxon>
        <taxon>Bacteroidota</taxon>
        <taxon>Cytophagia</taxon>
        <taxon>Cytophagales</taxon>
        <taxon>Spirosomataceae</taxon>
        <taxon>Dyadobacter</taxon>
    </lineage>
</organism>
<dbReference type="PANTHER" id="PTHR34853:SF1">
    <property type="entry name" value="LIPASE 5"/>
    <property type="match status" value="1"/>
</dbReference>
<dbReference type="GO" id="GO:0016042">
    <property type="term" value="P:lipid catabolic process"/>
    <property type="evidence" value="ECO:0007669"/>
    <property type="project" value="InterPro"/>
</dbReference>
<dbReference type="Pfam" id="PF03583">
    <property type="entry name" value="LIP"/>
    <property type="match status" value="1"/>
</dbReference>
<dbReference type="Proteomes" id="UP000256373">
    <property type="component" value="Unassembled WGS sequence"/>
</dbReference>
<protein>
    <submittedName>
        <fullName evidence="1">Phospholipase</fullName>
    </submittedName>
</protein>
<dbReference type="RefSeq" id="WP_115832536.1">
    <property type="nucleotide sequence ID" value="NZ_QNUL01000017.1"/>
</dbReference>
<dbReference type="EMBL" id="QNUL01000017">
    <property type="protein sequence ID" value="REA59079.1"/>
    <property type="molecule type" value="Genomic_DNA"/>
</dbReference>
<comment type="caution">
    <text evidence="1">The sequence shown here is derived from an EMBL/GenBank/DDBJ whole genome shotgun (WGS) entry which is preliminary data.</text>
</comment>
<dbReference type="AlphaFoldDB" id="A0A3D8Y7Q4"/>
<name>A0A3D8Y7Q4_9BACT</name>
<dbReference type="SUPFAM" id="SSF53474">
    <property type="entry name" value="alpha/beta-Hydrolases"/>
    <property type="match status" value="1"/>
</dbReference>
<accession>A0A3D8Y7Q4</accession>
<keyword evidence="2" id="KW-1185">Reference proteome</keyword>
<dbReference type="Gene3D" id="3.40.50.1820">
    <property type="entry name" value="alpha/beta hydrolase"/>
    <property type="match status" value="1"/>
</dbReference>
<proteinExistence type="predicted"/>
<dbReference type="InterPro" id="IPR029058">
    <property type="entry name" value="AB_hydrolase_fold"/>
</dbReference>
<dbReference type="Gene3D" id="1.10.260.160">
    <property type="match status" value="1"/>
</dbReference>
<reference evidence="1 2" key="1">
    <citation type="submission" date="2018-07" db="EMBL/GenBank/DDBJ databases">
        <title>Dyadobacter roseus sp. nov., isolated from rose rhizosphere soil.</title>
        <authorList>
            <person name="Chen L."/>
        </authorList>
    </citation>
    <scope>NUCLEOTIDE SEQUENCE [LARGE SCALE GENOMIC DNA]</scope>
    <source>
        <strain evidence="1 2">RS19</strain>
    </source>
</reference>
<dbReference type="PROSITE" id="PS51257">
    <property type="entry name" value="PROKAR_LIPOPROTEIN"/>
    <property type="match status" value="1"/>
</dbReference>